<reference evidence="1" key="1">
    <citation type="submission" date="2022-11" db="EMBL/GenBank/DDBJ databases">
        <title>Genome Sequence of Cubamyces cubensis.</title>
        <authorList>
            <person name="Buettner E."/>
        </authorList>
    </citation>
    <scope>NUCLEOTIDE SEQUENCE</scope>
    <source>
        <strain evidence="1">MPL-01</strain>
    </source>
</reference>
<dbReference type="EMBL" id="JAPEVG010000007">
    <property type="protein sequence ID" value="KAJ8501447.1"/>
    <property type="molecule type" value="Genomic_DNA"/>
</dbReference>
<organism evidence="1 2">
    <name type="scientific">Trametes cubensis</name>
    <dbReference type="NCBI Taxonomy" id="1111947"/>
    <lineage>
        <taxon>Eukaryota</taxon>
        <taxon>Fungi</taxon>
        <taxon>Dikarya</taxon>
        <taxon>Basidiomycota</taxon>
        <taxon>Agaricomycotina</taxon>
        <taxon>Agaricomycetes</taxon>
        <taxon>Polyporales</taxon>
        <taxon>Polyporaceae</taxon>
        <taxon>Trametes</taxon>
    </lineage>
</organism>
<evidence type="ECO:0008006" key="3">
    <source>
        <dbReference type="Google" id="ProtNLM"/>
    </source>
</evidence>
<gene>
    <name evidence="1" type="ORF">ONZ51_g625</name>
</gene>
<proteinExistence type="predicted"/>
<dbReference type="Proteomes" id="UP001215151">
    <property type="component" value="Unassembled WGS sequence"/>
</dbReference>
<evidence type="ECO:0000313" key="1">
    <source>
        <dbReference type="EMBL" id="KAJ8501447.1"/>
    </source>
</evidence>
<comment type="caution">
    <text evidence="1">The sequence shown here is derived from an EMBL/GenBank/DDBJ whole genome shotgun (WGS) entry which is preliminary data.</text>
</comment>
<dbReference type="AlphaFoldDB" id="A0AAD7XIH0"/>
<protein>
    <recommendedName>
        <fullName evidence="3">F-box domain-containing protein</fullName>
    </recommendedName>
</protein>
<keyword evidence="2" id="KW-1185">Reference proteome</keyword>
<name>A0AAD7XIH0_9APHY</name>
<sequence length="578" mass="63603">MSADSPEPDVLRADSMQAPYYGLPPLDAASITNAPVDSEQRASLLERRHGYELAICSTNALLNAGVPINRLPLELLVAIMTWAQVGYAEMGAPLEWLSLLLVCRYWFFVASSTPKLWYYLWAGPGLNFLRTGLARSKRTKIFVAVGHPGVVASALACIAPHAHRIQHLWLYNVPQADATLLLEFIRQPLPALESFHATVSKTLLDPSDALIELTPENHPRLNIVAVNGVILRPSPVFRQLQTLSFSGCLGIAPEEPTIGNLLDILKDCVNAVTVHVADVFCKDAYHPPQALPSGARIELPKLALCYLNTETDIFRHILSTFIFPAAAHVAMVLAIDDNTVNDELALGLRAIMPEDRSGLLALQTATHVEIKANHYQRSLFASTPSLASQNILSLLPGISMTVDAISEALDVEGLEDVQDICRAMPLETITITLESHIARRVNWRTFLAPFRGLRALTLIGIGRHSDGAASLLDALASEHPSSDGTPDEGGVLCPELRSLRIEGFNAQSCNIPATVLGCVMKRMMALGSRSRGLEELGLRLDRFESEEEFERQRQWFVPCARRLVRRVKFEYSLKEPVL</sequence>
<evidence type="ECO:0000313" key="2">
    <source>
        <dbReference type="Proteomes" id="UP001215151"/>
    </source>
</evidence>
<accession>A0AAD7XIH0</accession>